<feature type="chain" id="PRO_5023045734" evidence="1">
    <location>
        <begin position="20"/>
        <end position="189"/>
    </location>
</feature>
<dbReference type="RefSeq" id="WP_112571939.1">
    <property type="nucleotide sequence ID" value="NZ_CP043450.1"/>
</dbReference>
<feature type="signal peptide" evidence="1">
    <location>
        <begin position="1"/>
        <end position="19"/>
    </location>
</feature>
<dbReference type="AlphaFoldDB" id="A0A5C1HV69"/>
<accession>A0A5C1HV69</accession>
<protein>
    <submittedName>
        <fullName evidence="3">Fasciclin domain-containing protein</fullName>
    </submittedName>
</protein>
<dbReference type="Pfam" id="PF02469">
    <property type="entry name" value="Fasciclin"/>
    <property type="match status" value="1"/>
</dbReference>
<organism evidence="3 4">
    <name type="scientific">Mucilaginibacter rubeus</name>
    <dbReference type="NCBI Taxonomy" id="2027860"/>
    <lineage>
        <taxon>Bacteria</taxon>
        <taxon>Pseudomonadati</taxon>
        <taxon>Bacteroidota</taxon>
        <taxon>Sphingobacteriia</taxon>
        <taxon>Sphingobacteriales</taxon>
        <taxon>Sphingobacteriaceae</taxon>
        <taxon>Mucilaginibacter</taxon>
    </lineage>
</organism>
<dbReference type="Proteomes" id="UP000251402">
    <property type="component" value="Chromosome"/>
</dbReference>
<dbReference type="InterPro" id="IPR000782">
    <property type="entry name" value="FAS1_domain"/>
</dbReference>
<keyword evidence="1" id="KW-0732">Signal</keyword>
<evidence type="ECO:0000256" key="1">
    <source>
        <dbReference type="SAM" id="SignalP"/>
    </source>
</evidence>
<dbReference type="PANTHER" id="PTHR10900">
    <property type="entry name" value="PERIOSTIN-RELATED"/>
    <property type="match status" value="1"/>
</dbReference>
<feature type="domain" description="FAS1" evidence="2">
    <location>
        <begin position="37"/>
        <end position="182"/>
    </location>
</feature>
<evidence type="ECO:0000313" key="4">
    <source>
        <dbReference type="Proteomes" id="UP000251402"/>
    </source>
</evidence>
<keyword evidence="4" id="KW-1185">Reference proteome</keyword>
<dbReference type="PROSITE" id="PS50213">
    <property type="entry name" value="FAS1"/>
    <property type="match status" value="1"/>
</dbReference>
<dbReference type="EMBL" id="CP043450">
    <property type="protein sequence ID" value="QEM09694.1"/>
    <property type="molecule type" value="Genomic_DNA"/>
</dbReference>
<gene>
    <name evidence="3" type="ORF">DEO27_006550</name>
</gene>
<dbReference type="OrthoDB" id="9800666at2"/>
<dbReference type="KEGG" id="mrub:DEO27_006550"/>
<dbReference type="InterPro" id="IPR050904">
    <property type="entry name" value="Adhesion/Biosynth-related"/>
</dbReference>
<name>A0A5C1HV69_9SPHI</name>
<sequence length="189" mass="20847">MKKLLLFIFTVFCPAILLAQTVDKSNNIPTGATMLPNNDIVKNISLVPYIHTFYLFILKTHLTRTYTSRGPITMFVPVDEGYTDMPTGRFDSLAKPAHIWELTDLVTYHAIAGQLKAKDIQKKISKGKGIATFTTLSGGKLFAKIDSNNNIVLVDGSGGKSVISKFDIKQNNGIIHLVSKVLVPKKKII</sequence>
<proteinExistence type="predicted"/>
<evidence type="ECO:0000313" key="3">
    <source>
        <dbReference type="EMBL" id="QEM09694.1"/>
    </source>
</evidence>
<evidence type="ECO:0000259" key="2">
    <source>
        <dbReference type="PROSITE" id="PS50213"/>
    </source>
</evidence>
<dbReference type="InterPro" id="IPR036378">
    <property type="entry name" value="FAS1_dom_sf"/>
</dbReference>
<dbReference type="SMART" id="SM00554">
    <property type="entry name" value="FAS1"/>
    <property type="match status" value="1"/>
</dbReference>
<dbReference type="Gene3D" id="2.30.180.10">
    <property type="entry name" value="FAS1 domain"/>
    <property type="match status" value="1"/>
</dbReference>
<dbReference type="SUPFAM" id="SSF82153">
    <property type="entry name" value="FAS1 domain"/>
    <property type="match status" value="1"/>
</dbReference>
<reference evidence="3" key="1">
    <citation type="submission" date="2019-08" db="EMBL/GenBank/DDBJ databases">
        <title>Comparative genome analysis confer to the adaptation heavy metal polluted environment.</title>
        <authorList>
            <person name="Li Y."/>
        </authorList>
    </citation>
    <scope>NUCLEOTIDE SEQUENCE [LARGE SCALE GENOMIC DNA]</scope>
    <source>
        <strain evidence="3">P1</strain>
    </source>
</reference>